<sequence length="225" mass="25691">MNYSNNHFVHHSVRRNSIINNSEDDGSSSLNSYPPQRLCPAGGIHDFENEWLFEDYLSACLCCPCYLFRECCCGNPFGDGYDGVGCRPTGPGTCSKCKQSEQQTKDSYALQQFQTHTGAGVHAPSPPRVPAPVQYDATRQMIQPGRNHDFDNQFQDHVMNPNGDERENMSQSQVRDPNGDSRNHLSNISYDQSRFPQIINYSQFQNNRVMSPNFDNRNYYHNNYN</sequence>
<dbReference type="EMBL" id="CAMKVN010000045">
    <property type="protein sequence ID" value="CAI2162631.1"/>
    <property type="molecule type" value="Genomic_DNA"/>
</dbReference>
<protein>
    <submittedName>
        <fullName evidence="2">2832_t:CDS:1</fullName>
    </submittedName>
</protein>
<comment type="caution">
    <text evidence="2">The sequence shown here is derived from an EMBL/GenBank/DDBJ whole genome shotgun (WGS) entry which is preliminary data.</text>
</comment>
<dbReference type="AlphaFoldDB" id="A0A9W4SBQ6"/>
<proteinExistence type="predicted"/>
<organism evidence="2 3">
    <name type="scientific">Funneliformis geosporum</name>
    <dbReference type="NCBI Taxonomy" id="1117311"/>
    <lineage>
        <taxon>Eukaryota</taxon>
        <taxon>Fungi</taxon>
        <taxon>Fungi incertae sedis</taxon>
        <taxon>Mucoromycota</taxon>
        <taxon>Glomeromycotina</taxon>
        <taxon>Glomeromycetes</taxon>
        <taxon>Glomerales</taxon>
        <taxon>Glomeraceae</taxon>
        <taxon>Funneliformis</taxon>
    </lineage>
</organism>
<keyword evidence="3" id="KW-1185">Reference proteome</keyword>
<evidence type="ECO:0000313" key="2">
    <source>
        <dbReference type="EMBL" id="CAI2162631.1"/>
    </source>
</evidence>
<dbReference type="OrthoDB" id="2422364at2759"/>
<evidence type="ECO:0000256" key="1">
    <source>
        <dbReference type="SAM" id="MobiDB-lite"/>
    </source>
</evidence>
<gene>
    <name evidence="2" type="ORF">FWILDA_LOCUS657</name>
</gene>
<feature type="region of interest" description="Disordered" evidence="1">
    <location>
        <begin position="145"/>
        <end position="191"/>
    </location>
</feature>
<name>A0A9W4SBQ6_9GLOM</name>
<reference evidence="2" key="1">
    <citation type="submission" date="2022-08" db="EMBL/GenBank/DDBJ databases">
        <authorList>
            <person name="Kallberg Y."/>
            <person name="Tangrot J."/>
            <person name="Rosling A."/>
        </authorList>
    </citation>
    <scope>NUCLEOTIDE SEQUENCE</scope>
    <source>
        <strain evidence="2">Wild A</strain>
    </source>
</reference>
<accession>A0A9W4SBQ6</accession>
<evidence type="ECO:0000313" key="3">
    <source>
        <dbReference type="Proteomes" id="UP001153678"/>
    </source>
</evidence>
<dbReference type="Proteomes" id="UP001153678">
    <property type="component" value="Unassembled WGS sequence"/>
</dbReference>